<dbReference type="EMBL" id="JAUSTT010000019">
    <property type="protein sequence ID" value="MDQ0177192.1"/>
    <property type="molecule type" value="Genomic_DNA"/>
</dbReference>
<evidence type="ECO:0000313" key="1">
    <source>
        <dbReference type="EMBL" id="MDQ0177192.1"/>
    </source>
</evidence>
<protein>
    <recommendedName>
        <fullName evidence="3">YwpF-like protein</fullName>
    </recommendedName>
</protein>
<sequence length="145" mass="16614">MKTFKIVALQIIEDNNIKDIPLMDGLIINKEDEKQTWLIEAYIDAQYYDYFGQAQQKNGDIDIQVVITHEANDPAPFKTHIHSINKLGNCMSVLFEGHLKAERNEYAELILSKLLAEGLSGEALLREFKQRIRVKPRLAVKKTTS</sequence>
<proteinExistence type="predicted"/>
<dbReference type="Proteomes" id="UP001223586">
    <property type="component" value="Unassembled WGS sequence"/>
</dbReference>
<dbReference type="Pfam" id="PF14183">
    <property type="entry name" value="YwpF"/>
    <property type="match status" value="1"/>
</dbReference>
<dbReference type="InterPro" id="IPR025573">
    <property type="entry name" value="YwpF"/>
</dbReference>
<accession>A0ABT9WVF0</accession>
<name>A0ABT9WVF0_9BACI</name>
<evidence type="ECO:0000313" key="2">
    <source>
        <dbReference type="Proteomes" id="UP001223586"/>
    </source>
</evidence>
<dbReference type="RefSeq" id="WP_307230976.1">
    <property type="nucleotide sequence ID" value="NZ_JAUSTT010000019.1"/>
</dbReference>
<organism evidence="1 2">
    <name type="scientific">Bacillus chungangensis</name>
    <dbReference type="NCBI Taxonomy" id="587633"/>
    <lineage>
        <taxon>Bacteria</taxon>
        <taxon>Bacillati</taxon>
        <taxon>Bacillota</taxon>
        <taxon>Bacilli</taxon>
        <taxon>Bacillales</taxon>
        <taxon>Bacillaceae</taxon>
        <taxon>Bacillus</taxon>
    </lineage>
</organism>
<gene>
    <name evidence="1" type="ORF">J2S08_003071</name>
</gene>
<reference evidence="1 2" key="1">
    <citation type="submission" date="2023-07" db="EMBL/GenBank/DDBJ databases">
        <title>Genomic Encyclopedia of Type Strains, Phase IV (KMG-IV): sequencing the most valuable type-strain genomes for metagenomic binning, comparative biology and taxonomic classification.</title>
        <authorList>
            <person name="Goeker M."/>
        </authorList>
    </citation>
    <scope>NUCLEOTIDE SEQUENCE [LARGE SCALE GENOMIC DNA]</scope>
    <source>
        <strain evidence="1 2">DSM 23837</strain>
    </source>
</reference>
<evidence type="ECO:0008006" key="3">
    <source>
        <dbReference type="Google" id="ProtNLM"/>
    </source>
</evidence>
<comment type="caution">
    <text evidence="1">The sequence shown here is derived from an EMBL/GenBank/DDBJ whole genome shotgun (WGS) entry which is preliminary data.</text>
</comment>
<keyword evidence="2" id="KW-1185">Reference proteome</keyword>